<keyword evidence="2" id="KW-1185">Reference proteome</keyword>
<dbReference type="EMBL" id="JANHOG010001685">
    <property type="protein sequence ID" value="KAJ3533145.1"/>
    <property type="molecule type" value="Genomic_DNA"/>
</dbReference>
<gene>
    <name evidence="1" type="ORF">NM688_g7323</name>
</gene>
<proteinExistence type="predicted"/>
<dbReference type="Proteomes" id="UP001148662">
    <property type="component" value="Unassembled WGS sequence"/>
</dbReference>
<protein>
    <submittedName>
        <fullName evidence="1">Uncharacterized protein</fullName>
    </submittedName>
</protein>
<comment type="caution">
    <text evidence="1">The sequence shown here is derived from an EMBL/GenBank/DDBJ whole genome shotgun (WGS) entry which is preliminary data.</text>
</comment>
<organism evidence="1 2">
    <name type="scientific">Phlebia brevispora</name>
    <dbReference type="NCBI Taxonomy" id="194682"/>
    <lineage>
        <taxon>Eukaryota</taxon>
        <taxon>Fungi</taxon>
        <taxon>Dikarya</taxon>
        <taxon>Basidiomycota</taxon>
        <taxon>Agaricomycotina</taxon>
        <taxon>Agaricomycetes</taxon>
        <taxon>Polyporales</taxon>
        <taxon>Meruliaceae</taxon>
        <taxon>Phlebia</taxon>
    </lineage>
</organism>
<accession>A0ACC1S6P5</accession>
<evidence type="ECO:0000313" key="2">
    <source>
        <dbReference type="Proteomes" id="UP001148662"/>
    </source>
</evidence>
<reference evidence="1" key="1">
    <citation type="submission" date="2022-07" db="EMBL/GenBank/DDBJ databases">
        <title>Genome Sequence of Phlebia brevispora.</title>
        <authorList>
            <person name="Buettner E."/>
        </authorList>
    </citation>
    <scope>NUCLEOTIDE SEQUENCE</scope>
    <source>
        <strain evidence="1">MPL23</strain>
    </source>
</reference>
<evidence type="ECO:0000313" key="1">
    <source>
        <dbReference type="EMBL" id="KAJ3533145.1"/>
    </source>
</evidence>
<sequence>MDINFAQELPSLTARTVLRSDTTVSAPPLIPPEYVFIGIHRLQPMTIGEKGRTSTRARFRILVTARPFEFQAVEQVDFFPGPRVGVSRFPTARVLHSGASTWDGFESFLAASGHSEVTLRMMIMSRNVSPAATHDLDQSTAQQRAGCCAPLLTSECSIAPDFEADSTEGTIKFHEWIGNSWVMFFSHPGDFTPVCTTELADISHRAPQFLARGVKVIGISADALQEHYEWIDDIIEIGNKTAPTCVEYPIIADPLKKVSDLYEMIDEGSNSNVSDEEYHTIRTVFIIDPKKTIRAMLLYPASVGRDFDEILRVIDSLQLGDKHRITTPANWKKGEDVIIHPSVTDEEAKVLFPTHTTHLPYLRTTPLES</sequence>
<name>A0ACC1S6P5_9APHY</name>